<keyword evidence="13" id="KW-1185">Reference proteome</keyword>
<dbReference type="InterPro" id="IPR011006">
    <property type="entry name" value="CheY-like_superfamily"/>
</dbReference>
<dbReference type="PROSITE" id="PS50110">
    <property type="entry name" value="RESPONSE_REGULATORY"/>
    <property type="match status" value="1"/>
</dbReference>
<name>A0ABU2MSX6_9ACTN</name>
<keyword evidence="4 9" id="KW-0902">Two-component regulatory system</keyword>
<proteinExistence type="predicted"/>
<dbReference type="Pfam" id="PF08279">
    <property type="entry name" value="HTH_11"/>
    <property type="match status" value="1"/>
</dbReference>
<sequence length="230" mass="24791">MIDVLVVEDDPRVAAINAAYVAKVPGFRVAALAHSSDEALAELAGGGVDLVLLDHYLPDGTGLGLVRQIRQLGHQADVIMVTAARDVETVRAAMRYGVLQYLVKPFKFSGLRSKLEGYAALRRTLAGVGGNGEAAQEQVDRMFGALRTPEAAPAELPKGHSALTADLIRQVLNEATSPLSAHEVAQRAGVSRSTAQRYLKYLERVGRLSLTLKYGDAGRPEHRYAWARGH</sequence>
<keyword evidence="3 10" id="KW-0597">Phosphoprotein</keyword>
<dbReference type="EMBL" id="JAVREL010000010">
    <property type="protein sequence ID" value="MDT0344502.1"/>
    <property type="molecule type" value="Genomic_DNA"/>
</dbReference>
<protein>
    <recommendedName>
        <fullName evidence="9">Transcriptional regulatory protein</fullName>
    </recommendedName>
</protein>
<dbReference type="InterPro" id="IPR051271">
    <property type="entry name" value="2C-system_Tx_regulators"/>
</dbReference>
<dbReference type="InterPro" id="IPR024187">
    <property type="entry name" value="Sig_transdc_resp-reg_cit/mal"/>
</dbReference>
<feature type="modified residue" description="4-aspartylphosphate" evidence="10">
    <location>
        <position position="54"/>
    </location>
</feature>
<evidence type="ECO:0000256" key="1">
    <source>
        <dbReference type="ARBA" id="ARBA00004496"/>
    </source>
</evidence>
<dbReference type="PIRSF" id="PIRSF006171">
    <property type="entry name" value="RR_citrat_malat"/>
    <property type="match status" value="1"/>
</dbReference>
<evidence type="ECO:0000256" key="3">
    <source>
        <dbReference type="ARBA" id="ARBA00022553"/>
    </source>
</evidence>
<evidence type="ECO:0000256" key="4">
    <source>
        <dbReference type="ARBA" id="ARBA00023012"/>
    </source>
</evidence>
<dbReference type="InterPro" id="IPR001789">
    <property type="entry name" value="Sig_transdc_resp-reg_receiver"/>
</dbReference>
<dbReference type="Gene3D" id="1.10.10.10">
    <property type="entry name" value="Winged helix-like DNA-binding domain superfamily/Winged helix DNA-binding domain"/>
    <property type="match status" value="1"/>
</dbReference>
<dbReference type="SMART" id="SM00448">
    <property type="entry name" value="REC"/>
    <property type="match status" value="1"/>
</dbReference>
<dbReference type="SUPFAM" id="SSF46785">
    <property type="entry name" value="Winged helix' DNA-binding domain"/>
    <property type="match status" value="1"/>
</dbReference>
<dbReference type="Pfam" id="PF00072">
    <property type="entry name" value="Response_reg"/>
    <property type="match status" value="1"/>
</dbReference>
<dbReference type="InterPro" id="IPR036388">
    <property type="entry name" value="WH-like_DNA-bd_sf"/>
</dbReference>
<accession>A0ABU2MSX6</accession>
<evidence type="ECO:0000259" key="11">
    <source>
        <dbReference type="PROSITE" id="PS50110"/>
    </source>
</evidence>
<keyword evidence="5 9" id="KW-0805">Transcription regulation</keyword>
<keyword evidence="8 9" id="KW-0804">Transcription</keyword>
<gene>
    <name evidence="12" type="ORF">RM590_18060</name>
</gene>
<dbReference type="InterPro" id="IPR013196">
    <property type="entry name" value="HTH_11"/>
</dbReference>
<evidence type="ECO:0000256" key="7">
    <source>
        <dbReference type="ARBA" id="ARBA00023159"/>
    </source>
</evidence>
<evidence type="ECO:0000256" key="2">
    <source>
        <dbReference type="ARBA" id="ARBA00022490"/>
    </source>
</evidence>
<organism evidence="12 13">
    <name type="scientific">Streptomyces litchfieldiae</name>
    <dbReference type="NCBI Taxonomy" id="3075543"/>
    <lineage>
        <taxon>Bacteria</taxon>
        <taxon>Bacillati</taxon>
        <taxon>Actinomycetota</taxon>
        <taxon>Actinomycetes</taxon>
        <taxon>Kitasatosporales</taxon>
        <taxon>Streptomycetaceae</taxon>
        <taxon>Streptomyces</taxon>
    </lineage>
</organism>
<evidence type="ECO:0000256" key="5">
    <source>
        <dbReference type="ARBA" id="ARBA00023015"/>
    </source>
</evidence>
<reference evidence="13" key="1">
    <citation type="submission" date="2023-07" db="EMBL/GenBank/DDBJ databases">
        <title>30 novel species of actinomycetes from the DSMZ collection.</title>
        <authorList>
            <person name="Nouioui I."/>
        </authorList>
    </citation>
    <scope>NUCLEOTIDE SEQUENCE [LARGE SCALE GENOMIC DNA]</scope>
    <source>
        <strain evidence="13">DSM 44938</strain>
    </source>
</reference>
<evidence type="ECO:0000256" key="6">
    <source>
        <dbReference type="ARBA" id="ARBA00023125"/>
    </source>
</evidence>
<evidence type="ECO:0000256" key="8">
    <source>
        <dbReference type="ARBA" id="ARBA00023163"/>
    </source>
</evidence>
<comment type="subcellular location">
    <subcellularLocation>
        <location evidence="1 9">Cytoplasm</location>
    </subcellularLocation>
</comment>
<feature type="domain" description="Response regulatory" evidence="11">
    <location>
        <begin position="3"/>
        <end position="119"/>
    </location>
</feature>
<evidence type="ECO:0000256" key="10">
    <source>
        <dbReference type="PROSITE-ProRule" id="PRU00169"/>
    </source>
</evidence>
<evidence type="ECO:0000313" key="13">
    <source>
        <dbReference type="Proteomes" id="UP001183246"/>
    </source>
</evidence>
<dbReference type="SUPFAM" id="SSF52172">
    <property type="entry name" value="CheY-like"/>
    <property type="match status" value="1"/>
</dbReference>
<dbReference type="Proteomes" id="UP001183246">
    <property type="component" value="Unassembled WGS sequence"/>
</dbReference>
<keyword evidence="2 9" id="KW-0963">Cytoplasm</keyword>
<keyword evidence="6 9" id="KW-0238">DNA-binding</keyword>
<comment type="caution">
    <text evidence="12">The sequence shown here is derived from an EMBL/GenBank/DDBJ whole genome shotgun (WGS) entry which is preliminary data.</text>
</comment>
<evidence type="ECO:0000256" key="9">
    <source>
        <dbReference type="PIRNR" id="PIRNR006171"/>
    </source>
</evidence>
<dbReference type="InterPro" id="IPR036390">
    <property type="entry name" value="WH_DNA-bd_sf"/>
</dbReference>
<dbReference type="PANTHER" id="PTHR45526:SF1">
    <property type="entry name" value="TRANSCRIPTIONAL REGULATORY PROTEIN DCUR-RELATED"/>
    <property type="match status" value="1"/>
</dbReference>
<evidence type="ECO:0000313" key="12">
    <source>
        <dbReference type="EMBL" id="MDT0344502.1"/>
    </source>
</evidence>
<dbReference type="CDD" id="cd19925">
    <property type="entry name" value="REC_citrate_TCS"/>
    <property type="match status" value="1"/>
</dbReference>
<dbReference type="Gene3D" id="3.40.50.2300">
    <property type="match status" value="1"/>
</dbReference>
<dbReference type="RefSeq" id="WP_311705634.1">
    <property type="nucleotide sequence ID" value="NZ_JAVREL010000010.1"/>
</dbReference>
<dbReference type="PANTHER" id="PTHR45526">
    <property type="entry name" value="TRANSCRIPTIONAL REGULATORY PROTEIN DPIA"/>
    <property type="match status" value="1"/>
</dbReference>
<keyword evidence="7 9" id="KW-0010">Activator</keyword>